<gene>
    <name evidence="2" type="ORF">GAK30_03136</name>
</gene>
<feature type="chain" id="PRO_5030964596" description="ParB-like nuclease" evidence="1">
    <location>
        <begin position="33"/>
        <end position="417"/>
    </location>
</feature>
<dbReference type="EMBL" id="WNDQ01000056">
    <property type="protein sequence ID" value="KAF1019410.1"/>
    <property type="molecule type" value="Genomic_DNA"/>
</dbReference>
<dbReference type="InterPro" id="IPR036086">
    <property type="entry name" value="ParB/Sulfiredoxin_sf"/>
</dbReference>
<protein>
    <recommendedName>
        <fullName evidence="4">ParB-like nuclease</fullName>
    </recommendedName>
</protein>
<comment type="caution">
    <text evidence="2">The sequence shown here is derived from an EMBL/GenBank/DDBJ whole genome shotgun (WGS) entry which is preliminary data.</text>
</comment>
<dbReference type="InterPro" id="IPR014956">
    <property type="entry name" value="ParBc_2"/>
</dbReference>
<accession>A0A7V8JPD0</accession>
<dbReference type="Gene3D" id="3.90.1530.10">
    <property type="entry name" value="Conserved hypothetical protein from pyrococcus furiosus pfu- 392566-001, ParB domain"/>
    <property type="match status" value="1"/>
</dbReference>
<evidence type="ECO:0000256" key="1">
    <source>
        <dbReference type="SAM" id="SignalP"/>
    </source>
</evidence>
<feature type="signal peptide" evidence="1">
    <location>
        <begin position="1"/>
        <end position="32"/>
    </location>
</feature>
<dbReference type="AlphaFoldDB" id="A0A7V8JPD0"/>
<dbReference type="Proteomes" id="UP000461670">
    <property type="component" value="Unassembled WGS sequence"/>
</dbReference>
<evidence type="ECO:0000313" key="2">
    <source>
        <dbReference type="EMBL" id="KAF1019410.1"/>
    </source>
</evidence>
<proteinExistence type="predicted"/>
<evidence type="ECO:0008006" key="4">
    <source>
        <dbReference type="Google" id="ProtNLM"/>
    </source>
</evidence>
<keyword evidence="1" id="KW-0732">Signal</keyword>
<sequence>MHCLTPSSRSARLCAWKWLLAAAFTATLSACGGSDSDSTSTAEDGGGQADSPYLAAKAGDVLKVRIDELHPTQPSVGYDQIYYNLGRKQPDLSRYTATAAGYLGDDANDNYSRYLYRTERKRVDDYCADNGQGGVAVYQPGKTALIDPSTYACQDAPPTASSDAAVLAGLKTVVIGPAGALYLTDGHHTFTALKELADGGDALPVWVRVSANYGDASSDTVFWQRMQDSSYVWLKDAAGRSVAPADLPQRLGLSEMADDPYRSLVYFTRGLGYSNDDVSEFAEFNWGEWLRDRAGLALSAYDLTKLDRARVTVSNGAVAARAGDSTTSYVAAVRDASMKMVALADTDVVANGKTAADLGKLPVPAQASDWNDLMEEDVWRTDTNSSGRYRSAGKAWYALKLRACGGAANTQPACWLQ</sequence>
<dbReference type="Pfam" id="PF08857">
    <property type="entry name" value="ParBc_2"/>
    <property type="match status" value="1"/>
</dbReference>
<dbReference type="CDD" id="cd16390">
    <property type="entry name" value="ParB_N_Srx_like"/>
    <property type="match status" value="1"/>
</dbReference>
<organism evidence="2 3">
    <name type="scientific">Paracidovorax wautersii</name>
    <dbReference type="NCBI Taxonomy" id="1177982"/>
    <lineage>
        <taxon>Bacteria</taxon>
        <taxon>Pseudomonadati</taxon>
        <taxon>Pseudomonadota</taxon>
        <taxon>Betaproteobacteria</taxon>
        <taxon>Burkholderiales</taxon>
        <taxon>Comamonadaceae</taxon>
        <taxon>Paracidovorax</taxon>
    </lineage>
</organism>
<name>A0A7V8JPD0_9BURK</name>
<dbReference type="SUPFAM" id="SSF110849">
    <property type="entry name" value="ParB/Sulfiredoxin"/>
    <property type="match status" value="1"/>
</dbReference>
<dbReference type="Gene3D" id="1.10.8.10">
    <property type="entry name" value="DNA helicase RuvA subunit, C-terminal domain"/>
    <property type="match status" value="1"/>
</dbReference>
<reference evidence="3" key="1">
    <citation type="journal article" date="2020" name="MBio">
        <title>Horizontal gene transfer to a defensive symbiont with a reduced genome amongst a multipartite beetle microbiome.</title>
        <authorList>
            <person name="Waterworth S.C."/>
            <person name="Florez L.V."/>
            <person name="Rees E.R."/>
            <person name="Hertweck C."/>
            <person name="Kaltenpoth M."/>
            <person name="Kwan J.C."/>
        </authorList>
    </citation>
    <scope>NUCLEOTIDE SEQUENCE [LARGE SCALE GENOMIC DNA]</scope>
</reference>
<evidence type="ECO:0000313" key="3">
    <source>
        <dbReference type="Proteomes" id="UP000461670"/>
    </source>
</evidence>